<evidence type="ECO:0000256" key="5">
    <source>
        <dbReference type="ARBA" id="ARBA00023136"/>
    </source>
</evidence>
<evidence type="ECO:0000256" key="6">
    <source>
        <dbReference type="SAM" id="Phobius"/>
    </source>
</evidence>
<dbReference type="EMBL" id="UOEP01000120">
    <property type="protein sequence ID" value="VAW20382.1"/>
    <property type="molecule type" value="Genomic_DNA"/>
</dbReference>
<evidence type="ECO:0000256" key="3">
    <source>
        <dbReference type="ARBA" id="ARBA00022692"/>
    </source>
</evidence>
<gene>
    <name evidence="8" type="ORF">MNBD_BACTEROID01-2026</name>
</gene>
<evidence type="ECO:0000256" key="1">
    <source>
        <dbReference type="ARBA" id="ARBA00004141"/>
    </source>
</evidence>
<dbReference type="InterPro" id="IPR017475">
    <property type="entry name" value="EPS_sugar_tfrase"/>
</dbReference>
<feature type="transmembrane region" description="Helical" evidence="6">
    <location>
        <begin position="298"/>
        <end position="322"/>
    </location>
</feature>
<dbReference type="NCBIfam" id="TIGR03025">
    <property type="entry name" value="EPS_sugtrans"/>
    <property type="match status" value="1"/>
</dbReference>
<dbReference type="Pfam" id="PF02397">
    <property type="entry name" value="Bac_transf"/>
    <property type="match status" value="1"/>
</dbReference>
<dbReference type="Pfam" id="PF13727">
    <property type="entry name" value="CoA_binding_3"/>
    <property type="match status" value="1"/>
</dbReference>
<evidence type="ECO:0000313" key="8">
    <source>
        <dbReference type="EMBL" id="VAW20382.1"/>
    </source>
</evidence>
<evidence type="ECO:0000259" key="7">
    <source>
        <dbReference type="Pfam" id="PF02397"/>
    </source>
</evidence>
<keyword evidence="4 6" id="KW-1133">Transmembrane helix</keyword>
<evidence type="ECO:0000256" key="4">
    <source>
        <dbReference type="ARBA" id="ARBA00022989"/>
    </source>
</evidence>
<organism evidence="8">
    <name type="scientific">hydrothermal vent metagenome</name>
    <dbReference type="NCBI Taxonomy" id="652676"/>
    <lineage>
        <taxon>unclassified sequences</taxon>
        <taxon>metagenomes</taxon>
        <taxon>ecological metagenomes</taxon>
    </lineage>
</organism>
<feature type="transmembrane region" description="Helical" evidence="6">
    <location>
        <begin position="22"/>
        <end position="40"/>
    </location>
</feature>
<evidence type="ECO:0000256" key="2">
    <source>
        <dbReference type="ARBA" id="ARBA00022679"/>
    </source>
</evidence>
<keyword evidence="2 8" id="KW-0808">Transferase</keyword>
<protein>
    <submittedName>
        <fullName evidence="8">Glycosyltransferase</fullName>
    </submittedName>
</protein>
<dbReference type="PANTHER" id="PTHR30576">
    <property type="entry name" value="COLANIC BIOSYNTHESIS UDP-GLUCOSE LIPID CARRIER TRANSFERASE"/>
    <property type="match status" value="1"/>
</dbReference>
<accession>A0A3B0U199</accession>
<name>A0A3B0U199_9ZZZZ</name>
<sequence>MTLDHFLNQGDSMNKKRQVAKYILFDFFAALISWTIFYIYRKEVIEPQKFGMDIPIEFTTRYFLGLLIIPVFWLTIYYVTGFYKNIYHRSRLIELGQTILTSISGVVIIFFVLLLDDTIHTYKNYYQLFFTLLGLQFGFTYLFRLVLTTRTIHRIHSRKIGFNTLLIGSNEKAVKIFTDMATQERPAGNFFIGYISIDNDTETELSNYIPKLGNISQLEEVIENNDIEEVIIAIETVEHEKLSDILTVIENRQITIWGIPDLYDFLSGTVRINTIFSSPLIKISNGLMPGWQENVKRLLDVILSLIAIVILLPVLIVLSVIIKATSKGPVLYKQERIGKFGKSFIIYKFRSMVDGAEENGPELSSRTDSRITAIGRFMRKTHLDEIPQFYNVIMGDMSLVGPRPERKYYIDQIIKKAPHYTHLHKLRPGITSWGQVKYGYASDVGQMLERLPYDMIYLKNISLYIDFKILIYTLMACFKGNGK</sequence>
<keyword evidence="5 6" id="KW-0472">Membrane</keyword>
<feature type="transmembrane region" description="Helical" evidence="6">
    <location>
        <begin position="125"/>
        <end position="147"/>
    </location>
</feature>
<comment type="subcellular location">
    <subcellularLocation>
        <location evidence="1">Membrane</location>
        <topology evidence="1">Multi-pass membrane protein</topology>
    </subcellularLocation>
</comment>
<proteinExistence type="predicted"/>
<feature type="transmembrane region" description="Helical" evidence="6">
    <location>
        <begin position="60"/>
        <end position="80"/>
    </location>
</feature>
<reference evidence="8" key="1">
    <citation type="submission" date="2018-06" db="EMBL/GenBank/DDBJ databases">
        <authorList>
            <person name="Zhirakovskaya E."/>
        </authorList>
    </citation>
    <scope>NUCLEOTIDE SEQUENCE</scope>
</reference>
<dbReference type="GO" id="GO:0016020">
    <property type="term" value="C:membrane"/>
    <property type="evidence" value="ECO:0007669"/>
    <property type="project" value="UniProtKB-SubCell"/>
</dbReference>
<feature type="transmembrane region" description="Helical" evidence="6">
    <location>
        <begin position="92"/>
        <end position="113"/>
    </location>
</feature>
<dbReference type="InterPro" id="IPR003362">
    <property type="entry name" value="Bact_transf"/>
</dbReference>
<dbReference type="AlphaFoldDB" id="A0A3B0U199"/>
<feature type="domain" description="Bacterial sugar transferase" evidence="7">
    <location>
        <begin position="296"/>
        <end position="478"/>
    </location>
</feature>
<dbReference type="GO" id="GO:0016780">
    <property type="term" value="F:phosphotransferase activity, for other substituted phosphate groups"/>
    <property type="evidence" value="ECO:0007669"/>
    <property type="project" value="TreeGrafter"/>
</dbReference>
<dbReference type="PANTHER" id="PTHR30576:SF0">
    <property type="entry name" value="UNDECAPRENYL-PHOSPHATE N-ACETYLGALACTOSAMINYL 1-PHOSPHATE TRANSFERASE-RELATED"/>
    <property type="match status" value="1"/>
</dbReference>
<dbReference type="Gene3D" id="3.40.50.720">
    <property type="entry name" value="NAD(P)-binding Rossmann-like Domain"/>
    <property type="match status" value="1"/>
</dbReference>
<keyword evidence="3 6" id="KW-0812">Transmembrane</keyword>